<sequence length="121" mass="14238">KLVEVAQQNDNLKNKTLDNAKDADSFLKNEINRLRSENEDYRRSYENTLGEAGQVREELKKCENKVRDLQNQNDALNKLSEDLRKRVSELRDTNRIREDDGERTSRVRAMEKELNSVLDEN</sequence>
<evidence type="ECO:0000313" key="3">
    <source>
        <dbReference type="EMBL" id="CAF4409441.1"/>
    </source>
</evidence>
<gene>
    <name evidence="3" type="ORF">OKA104_LOCUS51854</name>
</gene>
<proteinExistence type="predicted"/>
<accession>A0A820PS49</accession>
<feature type="non-terminal residue" evidence="3">
    <location>
        <position position="1"/>
    </location>
</feature>
<feature type="region of interest" description="Disordered" evidence="2">
    <location>
        <begin position="96"/>
        <end position="121"/>
    </location>
</feature>
<reference evidence="3" key="1">
    <citation type="submission" date="2021-02" db="EMBL/GenBank/DDBJ databases">
        <authorList>
            <person name="Nowell W R."/>
        </authorList>
    </citation>
    <scope>NUCLEOTIDE SEQUENCE</scope>
</reference>
<feature type="compositionally biased region" description="Basic and acidic residues" evidence="2">
    <location>
        <begin position="96"/>
        <end position="114"/>
    </location>
</feature>
<feature type="non-terminal residue" evidence="3">
    <location>
        <position position="121"/>
    </location>
</feature>
<evidence type="ECO:0000256" key="1">
    <source>
        <dbReference type="SAM" id="Coils"/>
    </source>
</evidence>
<name>A0A820PS49_9BILA</name>
<evidence type="ECO:0000256" key="2">
    <source>
        <dbReference type="SAM" id="MobiDB-lite"/>
    </source>
</evidence>
<comment type="caution">
    <text evidence="3">The sequence shown here is derived from an EMBL/GenBank/DDBJ whole genome shotgun (WGS) entry which is preliminary data.</text>
</comment>
<dbReference type="Proteomes" id="UP000663881">
    <property type="component" value="Unassembled WGS sequence"/>
</dbReference>
<dbReference type="AlphaFoldDB" id="A0A820PS49"/>
<dbReference type="EMBL" id="CAJOAY010028936">
    <property type="protein sequence ID" value="CAF4409441.1"/>
    <property type="molecule type" value="Genomic_DNA"/>
</dbReference>
<organism evidence="3 4">
    <name type="scientific">Adineta steineri</name>
    <dbReference type="NCBI Taxonomy" id="433720"/>
    <lineage>
        <taxon>Eukaryota</taxon>
        <taxon>Metazoa</taxon>
        <taxon>Spiralia</taxon>
        <taxon>Gnathifera</taxon>
        <taxon>Rotifera</taxon>
        <taxon>Eurotatoria</taxon>
        <taxon>Bdelloidea</taxon>
        <taxon>Adinetida</taxon>
        <taxon>Adinetidae</taxon>
        <taxon>Adineta</taxon>
    </lineage>
</organism>
<evidence type="ECO:0000313" key="4">
    <source>
        <dbReference type="Proteomes" id="UP000663881"/>
    </source>
</evidence>
<protein>
    <submittedName>
        <fullName evidence="3">Uncharacterized protein</fullName>
    </submittedName>
</protein>
<feature type="coiled-coil region" evidence="1">
    <location>
        <begin position="17"/>
        <end position="93"/>
    </location>
</feature>
<keyword evidence="1" id="KW-0175">Coiled coil</keyword>